<dbReference type="InterPro" id="IPR004860">
    <property type="entry name" value="LAGLIDADG_dom"/>
</dbReference>
<dbReference type="RefSeq" id="WP_015176613.1">
    <property type="nucleotide sequence ID" value="NC_019729.1"/>
</dbReference>
<dbReference type="Pfam" id="PF14528">
    <property type="entry name" value="LAGLIDADG_3"/>
    <property type="match status" value="1"/>
</dbReference>
<dbReference type="Gene3D" id="3.10.28.10">
    <property type="entry name" value="Homing endonucleases"/>
    <property type="match status" value="1"/>
</dbReference>
<dbReference type="OrthoDB" id="961985at2"/>
<dbReference type="KEGG" id="oni:Osc7112_2931"/>
<evidence type="ECO:0000313" key="2">
    <source>
        <dbReference type="EMBL" id="AFZ07331.1"/>
    </source>
</evidence>
<dbReference type="Gene3D" id="1.10.10.60">
    <property type="entry name" value="Homeodomain-like"/>
    <property type="match status" value="1"/>
</dbReference>
<gene>
    <name evidence="2" type="ORF">Osc7112_2931</name>
</gene>
<evidence type="ECO:0000313" key="3">
    <source>
        <dbReference type="Proteomes" id="UP000010478"/>
    </source>
</evidence>
<feature type="domain" description="Homing endonuclease LAGLIDADG" evidence="1">
    <location>
        <begin position="164"/>
        <end position="232"/>
    </location>
</feature>
<dbReference type="AlphaFoldDB" id="K9VH97"/>
<protein>
    <recommendedName>
        <fullName evidence="1">Homing endonuclease LAGLIDADG domain-containing protein</fullName>
    </recommendedName>
</protein>
<evidence type="ECO:0000259" key="1">
    <source>
        <dbReference type="Pfam" id="PF14528"/>
    </source>
</evidence>
<dbReference type="InterPro" id="IPR027434">
    <property type="entry name" value="Homing_endonucl"/>
</dbReference>
<dbReference type="GO" id="GO:0004519">
    <property type="term" value="F:endonuclease activity"/>
    <property type="evidence" value="ECO:0007669"/>
    <property type="project" value="InterPro"/>
</dbReference>
<dbReference type="EMBL" id="CP003614">
    <property type="protein sequence ID" value="AFZ07331.1"/>
    <property type="molecule type" value="Genomic_DNA"/>
</dbReference>
<name>K9VH97_9CYAN</name>
<accession>K9VH97</accession>
<sequence>MYLDYRQLKSEHKEQIISAFNQGMECRDIPNYLGVSERAVSRVLKEADINTKRRNRYTLNESYFDVIDSQAKAYLLGLIAADGCVTQTNYVAFESIDKELTEMLSIELQYSGEIRVIQPQNYAPHYRINFSSEKLASSLQGYGIITGRTFSEVTYFPNLKYLGSYVLGYFDCDGCAYANKGRSGGLVCIVGSFEFARELAMHLGMGSVQEHQLKKVYYWRIFSRKNIQAFYDFVYQYPRLGLQRKKTKIEAILRSYKHG</sequence>
<dbReference type="SUPFAM" id="SSF55608">
    <property type="entry name" value="Homing endonucleases"/>
    <property type="match status" value="2"/>
</dbReference>
<organism evidence="2 3">
    <name type="scientific">Phormidium nigroviride PCC 7112</name>
    <dbReference type="NCBI Taxonomy" id="179408"/>
    <lineage>
        <taxon>Bacteria</taxon>
        <taxon>Bacillati</taxon>
        <taxon>Cyanobacteriota</taxon>
        <taxon>Cyanophyceae</taxon>
        <taxon>Oscillatoriophycideae</taxon>
        <taxon>Oscillatoriales</taxon>
        <taxon>Oscillatoriaceae</taxon>
        <taxon>Phormidium</taxon>
    </lineage>
</organism>
<dbReference type="HOGENOM" id="CLU_1068736_0_0_3"/>
<reference evidence="2 3" key="1">
    <citation type="submission" date="2012-05" db="EMBL/GenBank/DDBJ databases">
        <title>Finished chromosome of genome of Oscillatoria sp. PCC 7112.</title>
        <authorList>
            <consortium name="US DOE Joint Genome Institute"/>
            <person name="Gugger M."/>
            <person name="Coursin T."/>
            <person name="Rippka R."/>
            <person name="Tandeau De Marsac N."/>
            <person name="Huntemann M."/>
            <person name="Wei C.-L."/>
            <person name="Han J."/>
            <person name="Detter J.C."/>
            <person name="Han C."/>
            <person name="Tapia R."/>
            <person name="Davenport K."/>
            <person name="Daligault H."/>
            <person name="Erkkila T."/>
            <person name="Gu W."/>
            <person name="Munk A.C.C."/>
            <person name="Teshima H."/>
            <person name="Xu Y."/>
            <person name="Chain P."/>
            <person name="Chen A."/>
            <person name="Krypides N."/>
            <person name="Mavromatis K."/>
            <person name="Markowitz V."/>
            <person name="Szeto E."/>
            <person name="Ivanova N."/>
            <person name="Mikhailova N."/>
            <person name="Ovchinnikova G."/>
            <person name="Pagani I."/>
            <person name="Pati A."/>
            <person name="Goodwin L."/>
            <person name="Peters L."/>
            <person name="Pitluck S."/>
            <person name="Woyke T."/>
            <person name="Kerfeld C."/>
        </authorList>
    </citation>
    <scope>NUCLEOTIDE SEQUENCE [LARGE SCALE GENOMIC DNA]</scope>
    <source>
        <strain evidence="2 3">PCC 7112</strain>
    </source>
</reference>
<dbReference type="Proteomes" id="UP000010478">
    <property type="component" value="Chromosome"/>
</dbReference>
<dbReference type="eggNOG" id="COG1372">
    <property type="taxonomic scope" value="Bacteria"/>
</dbReference>
<proteinExistence type="predicted"/>
<keyword evidence="3" id="KW-1185">Reference proteome</keyword>
<dbReference type="STRING" id="179408.Osc7112_2931"/>